<feature type="region of interest" description="Disordered" evidence="1">
    <location>
        <begin position="1"/>
        <end position="58"/>
    </location>
</feature>
<evidence type="ECO:0000313" key="3">
    <source>
        <dbReference type="Proteomes" id="UP000019376"/>
    </source>
</evidence>
<dbReference type="AlphaFoldDB" id="S8B8I3"/>
<keyword evidence="3" id="KW-1185">Reference proteome</keyword>
<dbReference type="HOGENOM" id="CLU_1343665_0_0_1"/>
<organism evidence="2 3">
    <name type="scientific">Penicillium oxalicum (strain 114-2 / CGMCC 5302)</name>
    <name type="common">Penicillium decumbens</name>
    <dbReference type="NCBI Taxonomy" id="933388"/>
    <lineage>
        <taxon>Eukaryota</taxon>
        <taxon>Fungi</taxon>
        <taxon>Dikarya</taxon>
        <taxon>Ascomycota</taxon>
        <taxon>Pezizomycotina</taxon>
        <taxon>Eurotiomycetes</taxon>
        <taxon>Eurotiomycetidae</taxon>
        <taxon>Eurotiales</taxon>
        <taxon>Aspergillaceae</taxon>
        <taxon>Penicillium</taxon>
    </lineage>
</organism>
<evidence type="ECO:0000256" key="1">
    <source>
        <dbReference type="SAM" id="MobiDB-lite"/>
    </source>
</evidence>
<evidence type="ECO:0000313" key="2">
    <source>
        <dbReference type="EMBL" id="EPS31067.1"/>
    </source>
</evidence>
<accession>S8B8I3</accession>
<sequence length="204" mass="23005">MTEVGPSPRTTAPENRAVGQARGSDWIPSVGVGWWRAPLQSDPKGPGQQENGFHRGPGGFGSMVKWKDVILFVETGHGFSKVRSRCARAVWRYERLNPRDMCKGRGRSALPPPTCSSDGSSRWDHGRKWDPTSTINNVLDETPDIHPVCMTWSTVRSRDSYAEAIARLNCRLRWCKLKVHVIHAAVRISLHRSRPKPMRPEFAR</sequence>
<name>S8B8I3_PENO1</name>
<dbReference type="Proteomes" id="UP000019376">
    <property type="component" value="Unassembled WGS sequence"/>
</dbReference>
<protein>
    <submittedName>
        <fullName evidence="2">Uncharacterized protein</fullName>
    </submittedName>
</protein>
<dbReference type="EMBL" id="KB644412">
    <property type="protein sequence ID" value="EPS31067.1"/>
    <property type="molecule type" value="Genomic_DNA"/>
</dbReference>
<feature type="region of interest" description="Disordered" evidence="1">
    <location>
        <begin position="104"/>
        <end position="127"/>
    </location>
</feature>
<gene>
    <name evidence="2" type="ORF">PDE_06021</name>
</gene>
<proteinExistence type="predicted"/>
<reference evidence="2 3" key="1">
    <citation type="journal article" date="2013" name="PLoS ONE">
        <title>Genomic and secretomic analyses reveal unique features of the lignocellulolytic enzyme system of Penicillium decumbens.</title>
        <authorList>
            <person name="Liu G."/>
            <person name="Zhang L."/>
            <person name="Wei X."/>
            <person name="Zou G."/>
            <person name="Qin Y."/>
            <person name="Ma L."/>
            <person name="Li J."/>
            <person name="Zheng H."/>
            <person name="Wang S."/>
            <person name="Wang C."/>
            <person name="Xun L."/>
            <person name="Zhao G.-P."/>
            <person name="Zhou Z."/>
            <person name="Qu Y."/>
        </authorList>
    </citation>
    <scope>NUCLEOTIDE SEQUENCE [LARGE SCALE GENOMIC DNA]</scope>
    <source>
        <strain evidence="3">114-2 / CGMCC 5302</strain>
    </source>
</reference>